<proteinExistence type="predicted"/>
<evidence type="ECO:0000313" key="2">
    <source>
        <dbReference type="Proteomes" id="UP000602260"/>
    </source>
</evidence>
<keyword evidence="2" id="KW-1185">Reference proteome</keyword>
<protein>
    <submittedName>
        <fullName evidence="1">Uncharacterized protein</fullName>
    </submittedName>
</protein>
<dbReference type="EMBL" id="JACOPN010000005">
    <property type="protein sequence ID" value="MBC5717421.1"/>
    <property type="molecule type" value="Genomic_DNA"/>
</dbReference>
<sequence length="114" mass="13340">MHKIKENQPAVVRNWRFEEIMIAEWIRKISNNDNQIGNISRKDDEYVVQINLWNGEVCNLKTIGCKSIYHRIELVDEIGDIVMNDGLYKFMTVDIEEEAEAILEIEANGLMEIE</sequence>
<comment type="caution">
    <text evidence="1">The sequence shown here is derived from an EMBL/GenBank/DDBJ whole genome shotgun (WGS) entry which is preliminary data.</text>
</comment>
<accession>A0A8J6M5V3</accession>
<reference evidence="1" key="1">
    <citation type="submission" date="2020-08" db="EMBL/GenBank/DDBJ databases">
        <title>Genome public.</title>
        <authorList>
            <person name="Liu C."/>
            <person name="Sun Q."/>
        </authorList>
    </citation>
    <scope>NUCLEOTIDE SEQUENCE</scope>
    <source>
        <strain evidence="1">BX5</strain>
    </source>
</reference>
<evidence type="ECO:0000313" key="1">
    <source>
        <dbReference type="EMBL" id="MBC5717421.1"/>
    </source>
</evidence>
<dbReference type="RefSeq" id="WP_186878656.1">
    <property type="nucleotide sequence ID" value="NZ_JACOPN010000005.1"/>
</dbReference>
<dbReference type="AlphaFoldDB" id="A0A8J6M5V3"/>
<organism evidence="1 2">
    <name type="scientific">Flintibacter faecis</name>
    <dbReference type="NCBI Taxonomy" id="2763047"/>
    <lineage>
        <taxon>Bacteria</taxon>
        <taxon>Bacillati</taxon>
        <taxon>Bacillota</taxon>
        <taxon>Clostridia</taxon>
        <taxon>Eubacteriales</taxon>
        <taxon>Flintibacter</taxon>
    </lineage>
</organism>
<name>A0A8J6M5V3_9FIRM</name>
<gene>
    <name evidence="1" type="ORF">H8S55_08820</name>
</gene>
<dbReference type="Proteomes" id="UP000602260">
    <property type="component" value="Unassembled WGS sequence"/>
</dbReference>